<evidence type="ECO:0000256" key="2">
    <source>
        <dbReference type="ARBA" id="ARBA00012438"/>
    </source>
</evidence>
<dbReference type="EMBL" id="SJZB01000027">
    <property type="protein sequence ID" value="TCJ15437.1"/>
    <property type="molecule type" value="Genomic_DNA"/>
</dbReference>
<dbReference type="Proteomes" id="UP000295443">
    <property type="component" value="Unassembled WGS sequence"/>
</dbReference>
<dbReference type="Gene3D" id="1.10.287.130">
    <property type="match status" value="1"/>
</dbReference>
<dbReference type="PANTHER" id="PTHR43065:SF16">
    <property type="entry name" value="SENSORY HISTIDINE KINASE_PHOSPHATASE NTRB"/>
    <property type="match status" value="1"/>
</dbReference>
<sequence length="343" mass="37995">MNRIPPGIDILATAVLVLDEQRVIRHINPAAENMFSISSYHAIGRPLGTLIKERTELVRAMEAALQEGVSFTEHHMLIESGDHSLILNLTISPLEDEAGALVLEFHSAGGSVKIARDEQAMAQAQTVQLLLKQLAHEIRNPLGGIRGAAQLLEAELNGADLSEYTQVIIQETNRLQSLLDRWLTPAKRPEIRPVNLHEVLERVRNLLQAEFPRLDIERDYDISVPNIQGDQEQLIQAVLNIARNAGQALNGEGTVRFATRISRQVTLAMKRWKLAARIDITDDGPGIPEDMQDKVFFPLVSGRENGSGVGLTLAQSLVQRHEGTIHMVSEPGFTCFSIYLPIK</sequence>
<evidence type="ECO:0000256" key="10">
    <source>
        <dbReference type="ARBA" id="ARBA00037696"/>
    </source>
</evidence>
<dbReference type="InterPro" id="IPR003661">
    <property type="entry name" value="HisK_dim/P_dom"/>
</dbReference>
<dbReference type="SUPFAM" id="SSF55874">
    <property type="entry name" value="ATPase domain of HSP90 chaperone/DNA topoisomerase II/histidine kinase"/>
    <property type="match status" value="1"/>
</dbReference>
<name>A0A4R1BED6_9PROT</name>
<keyword evidence="5" id="KW-0547">Nucleotide-binding</keyword>
<dbReference type="InterPro" id="IPR013656">
    <property type="entry name" value="PAS_4"/>
</dbReference>
<gene>
    <name evidence="15" type="ORF">EZJ19_07445</name>
</gene>
<evidence type="ECO:0000256" key="6">
    <source>
        <dbReference type="ARBA" id="ARBA00022777"/>
    </source>
</evidence>
<proteinExistence type="predicted"/>
<organism evidence="15 16">
    <name type="scientific">Parasulfuritortus cantonensis</name>
    <dbReference type="NCBI Taxonomy" id="2528202"/>
    <lineage>
        <taxon>Bacteria</taxon>
        <taxon>Pseudomonadati</taxon>
        <taxon>Pseudomonadota</taxon>
        <taxon>Betaproteobacteria</taxon>
        <taxon>Nitrosomonadales</taxon>
        <taxon>Thiobacillaceae</taxon>
        <taxon>Parasulfuritortus</taxon>
    </lineage>
</organism>
<comment type="function">
    <text evidence="10">Member of the two-component regulatory system NtrB/NtrC, which controls expression of the nitrogen-regulated (ntr) genes in response to nitrogen limitation. Under conditions of nitrogen limitation, NtrB autophosphorylates and transfers the phosphoryl group to NtrC. In the presence of nitrogen, acts as a phosphatase that dephosphorylates and inactivates NtrC.</text>
</comment>
<dbReference type="SMART" id="SM00388">
    <property type="entry name" value="HisKA"/>
    <property type="match status" value="1"/>
</dbReference>
<dbReference type="Pfam" id="PF02518">
    <property type="entry name" value="HATPase_c"/>
    <property type="match status" value="1"/>
</dbReference>
<accession>A0A4R1BED6</accession>
<dbReference type="EC" id="2.7.13.3" evidence="2"/>
<dbReference type="SUPFAM" id="SSF47384">
    <property type="entry name" value="Homodimeric domain of signal transducing histidine kinase"/>
    <property type="match status" value="1"/>
</dbReference>
<dbReference type="InterPro" id="IPR036097">
    <property type="entry name" value="HisK_dim/P_sf"/>
</dbReference>
<keyword evidence="16" id="KW-1185">Reference proteome</keyword>
<feature type="domain" description="Histidine kinase" evidence="14">
    <location>
        <begin position="133"/>
        <end position="343"/>
    </location>
</feature>
<dbReference type="Gene3D" id="3.30.450.20">
    <property type="entry name" value="PAS domain"/>
    <property type="match status" value="1"/>
</dbReference>
<dbReference type="InterPro" id="IPR036890">
    <property type="entry name" value="HATPase_C_sf"/>
</dbReference>
<dbReference type="NCBIfam" id="NF008293">
    <property type="entry name" value="PRK11073.1"/>
    <property type="match status" value="1"/>
</dbReference>
<evidence type="ECO:0000256" key="12">
    <source>
        <dbReference type="ARBA" id="ARBA00042313"/>
    </source>
</evidence>
<keyword evidence="9" id="KW-0535">Nitrogen fixation</keyword>
<keyword evidence="7" id="KW-0067">ATP-binding</keyword>
<evidence type="ECO:0000256" key="9">
    <source>
        <dbReference type="ARBA" id="ARBA00023231"/>
    </source>
</evidence>
<keyword evidence="4" id="KW-0808">Transferase</keyword>
<evidence type="ECO:0000256" key="11">
    <source>
        <dbReference type="ARBA" id="ARBA00039567"/>
    </source>
</evidence>
<keyword evidence="3" id="KW-0597">Phosphoprotein</keyword>
<evidence type="ECO:0000256" key="13">
    <source>
        <dbReference type="ARBA" id="ARBA00043094"/>
    </source>
</evidence>
<dbReference type="OrthoDB" id="9789238at2"/>
<evidence type="ECO:0000256" key="1">
    <source>
        <dbReference type="ARBA" id="ARBA00000085"/>
    </source>
</evidence>
<dbReference type="PANTHER" id="PTHR43065">
    <property type="entry name" value="SENSOR HISTIDINE KINASE"/>
    <property type="match status" value="1"/>
</dbReference>
<dbReference type="SMART" id="SM00387">
    <property type="entry name" value="HATPase_c"/>
    <property type="match status" value="1"/>
</dbReference>
<evidence type="ECO:0000256" key="7">
    <source>
        <dbReference type="ARBA" id="ARBA00022840"/>
    </source>
</evidence>
<dbReference type="RefSeq" id="WP_131446164.1">
    <property type="nucleotide sequence ID" value="NZ_SJZB01000027.1"/>
</dbReference>
<dbReference type="Pfam" id="PF00512">
    <property type="entry name" value="HisKA"/>
    <property type="match status" value="1"/>
</dbReference>
<comment type="catalytic activity">
    <reaction evidence="1">
        <text>ATP + protein L-histidine = ADP + protein N-phospho-L-histidine.</text>
        <dbReference type="EC" id="2.7.13.3"/>
    </reaction>
</comment>
<dbReference type="CDD" id="cd00130">
    <property type="entry name" value="PAS"/>
    <property type="match status" value="1"/>
</dbReference>
<evidence type="ECO:0000256" key="8">
    <source>
        <dbReference type="ARBA" id="ARBA00023012"/>
    </source>
</evidence>
<dbReference type="InterPro" id="IPR005467">
    <property type="entry name" value="His_kinase_dom"/>
</dbReference>
<evidence type="ECO:0000256" key="3">
    <source>
        <dbReference type="ARBA" id="ARBA00022553"/>
    </source>
</evidence>
<dbReference type="InterPro" id="IPR004358">
    <property type="entry name" value="Sig_transdc_His_kin-like_C"/>
</dbReference>
<evidence type="ECO:0000313" key="15">
    <source>
        <dbReference type="EMBL" id="TCJ15437.1"/>
    </source>
</evidence>
<dbReference type="Gene3D" id="3.30.565.10">
    <property type="entry name" value="Histidine kinase-like ATPase, C-terminal domain"/>
    <property type="match status" value="1"/>
</dbReference>
<reference evidence="15 16" key="1">
    <citation type="submission" date="2019-03" db="EMBL/GenBank/DDBJ databases">
        <title>Genome sequence of Thiobacillaceae bacterium LSR1, a sulfur-oxidizing bacterium isolated from freshwater sediment.</title>
        <authorList>
            <person name="Li S."/>
        </authorList>
    </citation>
    <scope>NUCLEOTIDE SEQUENCE [LARGE SCALE GENOMIC DNA]</scope>
    <source>
        <strain evidence="15 16">LSR1</strain>
    </source>
</reference>
<dbReference type="GO" id="GO:0000155">
    <property type="term" value="F:phosphorelay sensor kinase activity"/>
    <property type="evidence" value="ECO:0007669"/>
    <property type="project" value="InterPro"/>
</dbReference>
<protein>
    <recommendedName>
        <fullName evidence="11">Sensory histidine kinase/phosphatase NtrB</fullName>
        <ecNumber evidence="2">2.7.13.3</ecNumber>
    </recommendedName>
    <alternativeName>
        <fullName evidence="12">Nitrogen regulation protein NR(II)</fullName>
    </alternativeName>
    <alternativeName>
        <fullName evidence="13">Nitrogen regulator II</fullName>
    </alternativeName>
</protein>
<dbReference type="InterPro" id="IPR000014">
    <property type="entry name" value="PAS"/>
</dbReference>
<evidence type="ECO:0000256" key="5">
    <source>
        <dbReference type="ARBA" id="ARBA00022741"/>
    </source>
</evidence>
<dbReference type="AlphaFoldDB" id="A0A4R1BED6"/>
<evidence type="ECO:0000313" key="16">
    <source>
        <dbReference type="Proteomes" id="UP000295443"/>
    </source>
</evidence>
<dbReference type="GO" id="GO:0005524">
    <property type="term" value="F:ATP binding"/>
    <property type="evidence" value="ECO:0007669"/>
    <property type="project" value="UniProtKB-KW"/>
</dbReference>
<dbReference type="SUPFAM" id="SSF55785">
    <property type="entry name" value="PYP-like sensor domain (PAS domain)"/>
    <property type="match status" value="1"/>
</dbReference>
<dbReference type="Pfam" id="PF08448">
    <property type="entry name" value="PAS_4"/>
    <property type="match status" value="1"/>
</dbReference>
<keyword evidence="6" id="KW-0418">Kinase</keyword>
<dbReference type="CDD" id="cd00082">
    <property type="entry name" value="HisKA"/>
    <property type="match status" value="1"/>
</dbReference>
<evidence type="ECO:0000256" key="4">
    <source>
        <dbReference type="ARBA" id="ARBA00022679"/>
    </source>
</evidence>
<dbReference type="InterPro" id="IPR003594">
    <property type="entry name" value="HATPase_dom"/>
</dbReference>
<evidence type="ECO:0000259" key="14">
    <source>
        <dbReference type="PROSITE" id="PS50109"/>
    </source>
</evidence>
<dbReference type="PRINTS" id="PR00344">
    <property type="entry name" value="BCTRLSENSOR"/>
</dbReference>
<comment type="caution">
    <text evidence="15">The sequence shown here is derived from an EMBL/GenBank/DDBJ whole genome shotgun (WGS) entry which is preliminary data.</text>
</comment>
<dbReference type="PROSITE" id="PS50109">
    <property type="entry name" value="HIS_KIN"/>
    <property type="match status" value="1"/>
</dbReference>
<keyword evidence="8" id="KW-0902">Two-component regulatory system</keyword>
<dbReference type="InterPro" id="IPR035965">
    <property type="entry name" value="PAS-like_dom_sf"/>
</dbReference>